<dbReference type="Proteomes" id="UP000715441">
    <property type="component" value="Unassembled WGS sequence"/>
</dbReference>
<keyword evidence="2" id="KW-1185">Reference proteome</keyword>
<dbReference type="EMBL" id="JAAXLS010000008">
    <property type="protein sequence ID" value="NKQ54065.1"/>
    <property type="molecule type" value="Genomic_DNA"/>
</dbReference>
<name>A0ABX1J6P5_9PSEU</name>
<organism evidence="1 2">
    <name type="scientific">Amycolatopsis acididurans</name>
    <dbReference type="NCBI Taxonomy" id="2724524"/>
    <lineage>
        <taxon>Bacteria</taxon>
        <taxon>Bacillati</taxon>
        <taxon>Actinomycetota</taxon>
        <taxon>Actinomycetes</taxon>
        <taxon>Pseudonocardiales</taxon>
        <taxon>Pseudonocardiaceae</taxon>
        <taxon>Amycolatopsis</taxon>
    </lineage>
</organism>
<evidence type="ECO:0000313" key="1">
    <source>
        <dbReference type="EMBL" id="NKQ54065.1"/>
    </source>
</evidence>
<protein>
    <submittedName>
        <fullName evidence="1">Uncharacterized protein</fullName>
    </submittedName>
</protein>
<sequence>MEGSGGGDRSVKMRVQSKHVTLESGTSLSYPGILLVGYEDEEPVCERWVPFGEEPTEEDDERLIEELRGALLWQQHRPSSWCGS</sequence>
<comment type="caution">
    <text evidence="1">The sequence shown here is derived from an EMBL/GenBank/DDBJ whole genome shotgun (WGS) entry which is preliminary data.</text>
</comment>
<gene>
    <name evidence="1" type="ORF">HFP15_14350</name>
</gene>
<accession>A0ABX1J6P5</accession>
<reference evidence="1 2" key="1">
    <citation type="submission" date="2020-04" db="EMBL/GenBank/DDBJ databases">
        <title>Novel species.</title>
        <authorList>
            <person name="Teo W.F.A."/>
            <person name="Lipun K."/>
            <person name="Srisuk N."/>
            <person name="Duangmal K."/>
        </authorList>
    </citation>
    <scope>NUCLEOTIDE SEQUENCE [LARGE SCALE GENOMIC DNA]</scope>
    <source>
        <strain evidence="1 2">K13G38</strain>
    </source>
</reference>
<proteinExistence type="predicted"/>
<evidence type="ECO:0000313" key="2">
    <source>
        <dbReference type="Proteomes" id="UP000715441"/>
    </source>
</evidence>